<evidence type="ECO:0008006" key="3">
    <source>
        <dbReference type="Google" id="ProtNLM"/>
    </source>
</evidence>
<accession>A0ABQ3BQS8</accession>
<dbReference type="EMBL" id="BMWY01000003">
    <property type="protein sequence ID" value="GGZ53963.1"/>
    <property type="molecule type" value="Genomic_DNA"/>
</dbReference>
<name>A0ABQ3BQS8_9FLAO</name>
<dbReference type="GeneID" id="94369121"/>
<evidence type="ECO:0000313" key="1">
    <source>
        <dbReference type="EMBL" id="GGZ53963.1"/>
    </source>
</evidence>
<comment type="caution">
    <text evidence="1">The sequence shown here is derived from an EMBL/GenBank/DDBJ whole genome shotgun (WGS) entry which is preliminary data.</text>
</comment>
<sequence>MLGVNSAEINGIEIQQINQIIISVDESGVILFNEEKTELSSLEKQISERIDFFVEKGFDKPTITIRIFEDTSKEILENIKAEVRKTSIEFLDVQQTKKVEKKVEEVDSLDIQKYKKIISAWKQQSETDRTFNKADVEFVRNVYKRMNFNQMMRAGKLPSFVPKVEDLDTIN</sequence>
<proteinExistence type="predicted"/>
<gene>
    <name evidence="1" type="ORF">GCM10008088_14550</name>
</gene>
<protein>
    <recommendedName>
        <fullName evidence="3">Biopolymer transport protein ExbD/TolR</fullName>
    </recommendedName>
</protein>
<keyword evidence="2" id="KW-1185">Reference proteome</keyword>
<organism evidence="1 2">
    <name type="scientific">Mesonia mobilis</name>
    <dbReference type="NCBI Taxonomy" id="369791"/>
    <lineage>
        <taxon>Bacteria</taxon>
        <taxon>Pseudomonadati</taxon>
        <taxon>Bacteroidota</taxon>
        <taxon>Flavobacteriia</taxon>
        <taxon>Flavobacteriales</taxon>
        <taxon>Flavobacteriaceae</taxon>
        <taxon>Mesonia</taxon>
    </lineage>
</organism>
<reference evidence="2" key="1">
    <citation type="journal article" date="2019" name="Int. J. Syst. Evol. Microbiol.">
        <title>The Global Catalogue of Microorganisms (GCM) 10K type strain sequencing project: providing services to taxonomists for standard genome sequencing and annotation.</title>
        <authorList>
            <consortium name="The Broad Institute Genomics Platform"/>
            <consortium name="The Broad Institute Genome Sequencing Center for Infectious Disease"/>
            <person name="Wu L."/>
            <person name="Ma J."/>
        </authorList>
    </citation>
    <scope>NUCLEOTIDE SEQUENCE [LARGE SCALE GENOMIC DNA]</scope>
    <source>
        <strain evidence="2">KCTC 12708</strain>
    </source>
</reference>
<dbReference type="Proteomes" id="UP000615593">
    <property type="component" value="Unassembled WGS sequence"/>
</dbReference>
<evidence type="ECO:0000313" key="2">
    <source>
        <dbReference type="Proteomes" id="UP000615593"/>
    </source>
</evidence>
<dbReference type="RefSeq" id="WP_027884325.1">
    <property type="nucleotide sequence ID" value="NZ_BMWY01000003.1"/>
</dbReference>